<dbReference type="InterPro" id="IPR050982">
    <property type="entry name" value="Auxin_biosynth/cation_transpt"/>
</dbReference>
<accession>A0AA38CBY3</accession>
<organism evidence="5 6">
    <name type="scientific">Taxus chinensis</name>
    <name type="common">Chinese yew</name>
    <name type="synonym">Taxus wallichiana var. chinensis</name>
    <dbReference type="NCBI Taxonomy" id="29808"/>
    <lineage>
        <taxon>Eukaryota</taxon>
        <taxon>Viridiplantae</taxon>
        <taxon>Streptophyta</taxon>
        <taxon>Embryophyta</taxon>
        <taxon>Tracheophyta</taxon>
        <taxon>Spermatophyta</taxon>
        <taxon>Pinopsida</taxon>
        <taxon>Pinidae</taxon>
        <taxon>Conifers II</taxon>
        <taxon>Cupressales</taxon>
        <taxon>Taxaceae</taxon>
        <taxon>Taxus</taxon>
    </lineage>
</organism>
<evidence type="ECO:0000256" key="4">
    <source>
        <dbReference type="ARBA" id="ARBA00047707"/>
    </source>
</evidence>
<comment type="catalytic activity">
    <reaction evidence="4">
        <text>indole-3-pyruvate + NADPH + O2 + H(+) = (indol-3-yl)acetate + CO2 + NADP(+) + H2O</text>
        <dbReference type="Rhea" id="RHEA:34331"/>
        <dbReference type="ChEBI" id="CHEBI:15377"/>
        <dbReference type="ChEBI" id="CHEBI:15378"/>
        <dbReference type="ChEBI" id="CHEBI:15379"/>
        <dbReference type="ChEBI" id="CHEBI:16526"/>
        <dbReference type="ChEBI" id="CHEBI:17640"/>
        <dbReference type="ChEBI" id="CHEBI:30854"/>
        <dbReference type="ChEBI" id="CHEBI:57783"/>
        <dbReference type="ChEBI" id="CHEBI:58349"/>
        <dbReference type="EC" id="1.14.13.168"/>
    </reaction>
</comment>
<evidence type="ECO:0000313" key="6">
    <source>
        <dbReference type="Proteomes" id="UP000824469"/>
    </source>
</evidence>
<name>A0AA38CBY3_TAXCH</name>
<dbReference type="OMA" id="RSTTHEW"/>
<dbReference type="EC" id="1.14.13.168" evidence="3"/>
<dbReference type="AlphaFoldDB" id="A0AA38CBY3"/>
<comment type="similarity">
    <text evidence="1">Belongs to the FMO family.</text>
</comment>
<comment type="caution">
    <text evidence="5">The sequence shown here is derived from an EMBL/GenBank/DDBJ whole genome shotgun (WGS) entry which is preliminary data.</text>
</comment>
<feature type="non-terminal residue" evidence="5">
    <location>
        <position position="1"/>
    </location>
</feature>
<protein>
    <recommendedName>
        <fullName evidence="3">indole-3-pyruvate monooxygenase</fullName>
        <ecNumber evidence="3">1.14.13.168</ecNumber>
    </recommendedName>
</protein>
<evidence type="ECO:0000256" key="3">
    <source>
        <dbReference type="ARBA" id="ARBA00039148"/>
    </source>
</evidence>
<sequence>NPRCEQLKGCSCTALHRELHRAHATFDTVKVHILPRDIFGISTFTVATWLMKVFRIQIVDYLLLLCAKYTIGNTDAYGLKRPIEGPLQLKMKIGKTPILDVGTFAKIKNGDIKVFPNIKCVTPCGVLFVDDNVEKYDTIILATGYRSNVPYWLKHDGEFFSINGLPKIPFPKNWKGKNGLYAAGLSMR</sequence>
<dbReference type="Proteomes" id="UP000824469">
    <property type="component" value="Unassembled WGS sequence"/>
</dbReference>
<reference evidence="5 6" key="1">
    <citation type="journal article" date="2021" name="Nat. Plants">
        <title>The Taxus genome provides insights into paclitaxel biosynthesis.</title>
        <authorList>
            <person name="Xiong X."/>
            <person name="Gou J."/>
            <person name="Liao Q."/>
            <person name="Li Y."/>
            <person name="Zhou Q."/>
            <person name="Bi G."/>
            <person name="Li C."/>
            <person name="Du R."/>
            <person name="Wang X."/>
            <person name="Sun T."/>
            <person name="Guo L."/>
            <person name="Liang H."/>
            <person name="Lu P."/>
            <person name="Wu Y."/>
            <person name="Zhang Z."/>
            <person name="Ro D.K."/>
            <person name="Shang Y."/>
            <person name="Huang S."/>
            <person name="Yan J."/>
        </authorList>
    </citation>
    <scope>NUCLEOTIDE SEQUENCE [LARGE SCALE GENOMIC DNA]</scope>
    <source>
        <strain evidence="5">Ta-2019</strain>
    </source>
</reference>
<keyword evidence="2" id="KW-0560">Oxidoreductase</keyword>
<evidence type="ECO:0000256" key="2">
    <source>
        <dbReference type="ARBA" id="ARBA00023002"/>
    </source>
</evidence>
<dbReference type="Gene3D" id="3.50.50.60">
    <property type="entry name" value="FAD/NAD(P)-binding domain"/>
    <property type="match status" value="1"/>
</dbReference>
<gene>
    <name evidence="5" type="ORF">KI387_029117</name>
</gene>
<evidence type="ECO:0000256" key="1">
    <source>
        <dbReference type="ARBA" id="ARBA00009183"/>
    </source>
</evidence>
<keyword evidence="6" id="KW-1185">Reference proteome</keyword>
<dbReference type="PANTHER" id="PTHR43539:SF78">
    <property type="entry name" value="FLAVIN-CONTAINING MONOOXYGENASE"/>
    <property type="match status" value="1"/>
</dbReference>
<dbReference type="PANTHER" id="PTHR43539">
    <property type="entry name" value="FLAVIN-BINDING MONOOXYGENASE-LIKE PROTEIN (AFU_ORTHOLOGUE AFUA_4G09220)"/>
    <property type="match status" value="1"/>
</dbReference>
<dbReference type="GO" id="GO:0050660">
    <property type="term" value="F:flavin adenine dinucleotide binding"/>
    <property type="evidence" value="ECO:0007669"/>
    <property type="project" value="TreeGrafter"/>
</dbReference>
<evidence type="ECO:0000313" key="5">
    <source>
        <dbReference type="EMBL" id="KAH9297435.1"/>
    </source>
</evidence>
<dbReference type="GO" id="GO:0103075">
    <property type="term" value="F:indole-3-pyruvate monooxygenase activity"/>
    <property type="evidence" value="ECO:0007669"/>
    <property type="project" value="UniProtKB-EC"/>
</dbReference>
<feature type="non-terminal residue" evidence="5">
    <location>
        <position position="188"/>
    </location>
</feature>
<dbReference type="SUPFAM" id="SSF51905">
    <property type="entry name" value="FAD/NAD(P)-binding domain"/>
    <property type="match status" value="1"/>
</dbReference>
<dbReference type="EMBL" id="JAHRHJ020000010">
    <property type="protein sequence ID" value="KAH9297435.1"/>
    <property type="molecule type" value="Genomic_DNA"/>
</dbReference>
<proteinExistence type="inferred from homology"/>
<dbReference type="InterPro" id="IPR036188">
    <property type="entry name" value="FAD/NAD-bd_sf"/>
</dbReference>